<accession>A0A0N5BR01</accession>
<keyword evidence="1" id="KW-1185">Reference proteome</keyword>
<dbReference type="WBParaSite" id="SPAL_0000830700.1">
    <property type="protein sequence ID" value="SPAL_0000830700.1"/>
    <property type="gene ID" value="SPAL_0000830700"/>
</dbReference>
<organism evidence="1 2">
    <name type="scientific">Strongyloides papillosus</name>
    <name type="common">Intestinal threadworm</name>
    <dbReference type="NCBI Taxonomy" id="174720"/>
    <lineage>
        <taxon>Eukaryota</taxon>
        <taxon>Metazoa</taxon>
        <taxon>Ecdysozoa</taxon>
        <taxon>Nematoda</taxon>
        <taxon>Chromadorea</taxon>
        <taxon>Rhabditida</taxon>
        <taxon>Tylenchina</taxon>
        <taxon>Panagrolaimomorpha</taxon>
        <taxon>Strongyloidoidea</taxon>
        <taxon>Strongyloididae</taxon>
        <taxon>Strongyloides</taxon>
    </lineage>
</organism>
<dbReference type="STRING" id="174720.A0A0N5BR01"/>
<dbReference type="AlphaFoldDB" id="A0A0N5BR01"/>
<evidence type="ECO:0000313" key="1">
    <source>
        <dbReference type="Proteomes" id="UP000046392"/>
    </source>
</evidence>
<reference evidence="2" key="1">
    <citation type="submission" date="2017-02" db="UniProtKB">
        <authorList>
            <consortium name="WormBaseParasite"/>
        </authorList>
    </citation>
    <scope>IDENTIFICATION</scope>
</reference>
<dbReference type="Proteomes" id="UP000046392">
    <property type="component" value="Unplaced"/>
</dbReference>
<evidence type="ECO:0000313" key="2">
    <source>
        <dbReference type="WBParaSite" id="SPAL_0000830700.1"/>
    </source>
</evidence>
<name>A0A0N5BR01_STREA</name>
<sequence>MSADTSTLYYRCQNCLSLENKDRSDENCNLKTGATAQIKISSFIKNKDHIDKCKSIPLIDAIVKHANQYFLKESESFVGVPIDEYDRFIYKIIAICRKLEIPAIGFFKNRK</sequence>
<proteinExistence type="predicted"/>
<protein>
    <submittedName>
        <fullName evidence="2">Saposin B-type domain-containing protein</fullName>
    </submittedName>
</protein>